<evidence type="ECO:0000256" key="1">
    <source>
        <dbReference type="SAM" id="Coils"/>
    </source>
</evidence>
<dbReference type="Pfam" id="PF00397">
    <property type="entry name" value="WW"/>
    <property type="match status" value="4"/>
</dbReference>
<dbReference type="SUPFAM" id="SSF51045">
    <property type="entry name" value="WW domain"/>
    <property type="match status" value="4"/>
</dbReference>
<sequence>MATVDWEKHVDEASGSTYYYNTRTGESSWDVPSDVSTLQEPMASEERPSPKWREFVDDASGATYYHDEVHGVSQWDKPEADITLDNKSDKIDKNPTNLATLKSIEKPKNDEDNYDLIVLDPELPVEIQDEDVDCNDTEEAKQVQEEHRDEDQGEDGASVVSSDGSAEGTAREAEKEKEDGQGPAGPWVKYVDAASGKPYYLNASTGTTQWDQPEGVEESQPAARLSSDHPVSAEYRSHLNRMHTERLARVTQQVLDPSGHLSRLNSILSSIDSKASAAVSGMNEEPADAPQTAKAEWQQHVDAQTQRYYYHNVVTGVTQWTKPDAPIVSGLASWVPPKLPDPESTVAGHKTVSGVNYAARAKFNRLTGKYEQLGGDEYWQNAGIAADRAGRQMSHFFDMTELEKNREEARRRKEQLKRKNIDWKKISAEKKAKKQKQRNEWLFTD</sequence>
<dbReference type="AlphaFoldDB" id="A0AAV1T690"/>
<feature type="domain" description="WW" evidence="3">
    <location>
        <begin position="6"/>
        <end position="34"/>
    </location>
</feature>
<evidence type="ECO:0000259" key="3">
    <source>
        <dbReference type="PROSITE" id="PS50020"/>
    </source>
</evidence>
<dbReference type="Proteomes" id="UP001162060">
    <property type="component" value="Unassembled WGS sequence"/>
</dbReference>
<dbReference type="CDD" id="cd00201">
    <property type="entry name" value="WW"/>
    <property type="match status" value="3"/>
</dbReference>
<dbReference type="PROSITE" id="PS50020">
    <property type="entry name" value="WW_DOMAIN_2"/>
    <property type="match status" value="4"/>
</dbReference>
<dbReference type="SMART" id="SM00456">
    <property type="entry name" value="WW"/>
    <property type="match status" value="4"/>
</dbReference>
<reference evidence="4" key="1">
    <citation type="submission" date="2024-01" db="EMBL/GenBank/DDBJ databases">
        <authorList>
            <person name="Webb A."/>
        </authorList>
    </citation>
    <scope>NUCLEOTIDE SEQUENCE</scope>
    <source>
        <strain evidence="4">Pm1</strain>
    </source>
</reference>
<protein>
    <recommendedName>
        <fullName evidence="3">WW domain-containing protein</fullName>
    </recommendedName>
</protein>
<comment type="caution">
    <text evidence="4">The sequence shown here is derived from an EMBL/GenBank/DDBJ whole genome shotgun (WGS) entry which is preliminary data.</text>
</comment>
<dbReference type="PROSITE" id="PS01159">
    <property type="entry name" value="WW_DOMAIN_1"/>
    <property type="match status" value="4"/>
</dbReference>
<evidence type="ECO:0000313" key="5">
    <source>
        <dbReference type="Proteomes" id="UP001162060"/>
    </source>
</evidence>
<dbReference type="EMBL" id="CAKLBY020000016">
    <property type="protein sequence ID" value="CAK7900083.1"/>
    <property type="molecule type" value="Genomic_DNA"/>
</dbReference>
<feature type="compositionally biased region" description="Basic and acidic residues" evidence="2">
    <location>
        <begin position="138"/>
        <end position="150"/>
    </location>
</feature>
<dbReference type="PANTHER" id="PTHR47852:SF2">
    <property type="entry name" value="WW DOMAIN-CONTAINING PROTEIN"/>
    <property type="match status" value="1"/>
</dbReference>
<feature type="domain" description="WW" evidence="3">
    <location>
        <begin position="46"/>
        <end position="80"/>
    </location>
</feature>
<evidence type="ECO:0000313" key="4">
    <source>
        <dbReference type="EMBL" id="CAK7900083.1"/>
    </source>
</evidence>
<dbReference type="Gene3D" id="2.20.70.10">
    <property type="match status" value="4"/>
</dbReference>
<dbReference type="InterPro" id="IPR036020">
    <property type="entry name" value="WW_dom_sf"/>
</dbReference>
<feature type="compositionally biased region" description="Basic and acidic residues" evidence="2">
    <location>
        <begin position="169"/>
        <end position="180"/>
    </location>
</feature>
<dbReference type="InterPro" id="IPR001202">
    <property type="entry name" value="WW_dom"/>
</dbReference>
<evidence type="ECO:0000256" key="2">
    <source>
        <dbReference type="SAM" id="MobiDB-lite"/>
    </source>
</evidence>
<keyword evidence="1" id="KW-0175">Coiled coil</keyword>
<organism evidence="4 5">
    <name type="scientific">Peronospora matthiolae</name>
    <dbReference type="NCBI Taxonomy" id="2874970"/>
    <lineage>
        <taxon>Eukaryota</taxon>
        <taxon>Sar</taxon>
        <taxon>Stramenopiles</taxon>
        <taxon>Oomycota</taxon>
        <taxon>Peronosporomycetes</taxon>
        <taxon>Peronosporales</taxon>
        <taxon>Peronosporaceae</taxon>
        <taxon>Peronospora</taxon>
    </lineage>
</organism>
<proteinExistence type="predicted"/>
<feature type="region of interest" description="Disordered" evidence="2">
    <location>
        <begin position="204"/>
        <end position="230"/>
    </location>
</feature>
<feature type="domain" description="WW" evidence="3">
    <location>
        <begin position="181"/>
        <end position="215"/>
    </location>
</feature>
<name>A0AAV1T690_9STRA</name>
<feature type="region of interest" description="Disordered" evidence="2">
    <location>
        <begin position="19"/>
        <end position="50"/>
    </location>
</feature>
<feature type="coiled-coil region" evidence="1">
    <location>
        <begin position="399"/>
        <end position="426"/>
    </location>
</feature>
<gene>
    <name evidence="4" type="ORF">PM001_LOCUS2002</name>
</gene>
<feature type="compositionally biased region" description="Acidic residues" evidence="2">
    <location>
        <begin position="127"/>
        <end position="137"/>
    </location>
</feature>
<accession>A0AAV1T690</accession>
<feature type="domain" description="WW" evidence="3">
    <location>
        <begin position="291"/>
        <end position="325"/>
    </location>
</feature>
<feature type="region of interest" description="Disordered" evidence="2">
    <location>
        <begin position="122"/>
        <end position="189"/>
    </location>
</feature>
<dbReference type="PANTHER" id="PTHR47852">
    <property type="entry name" value="OS06G0298400 PROTEIN"/>
    <property type="match status" value="1"/>
</dbReference>